<sequence length="103" mass="11184">MSVFEALSHPIRRQVLEMLKGGGMSAGEIADAFDVSKPTMSGHFAKLKSADLIVGENRAGTIIYTLNMSTLEEAVMGFMGRVRRSGAKSDAPESQNRRQPNEV</sequence>
<dbReference type="Gene3D" id="1.10.10.10">
    <property type="entry name" value="Winged helix-like DNA-binding domain superfamily/Winged helix DNA-binding domain"/>
    <property type="match status" value="1"/>
</dbReference>
<keyword evidence="7" id="KW-1185">Reference proteome</keyword>
<dbReference type="SMART" id="SM00418">
    <property type="entry name" value="HTH_ARSR"/>
    <property type="match status" value="1"/>
</dbReference>
<dbReference type="Proteomes" id="UP000316343">
    <property type="component" value="Unassembled WGS sequence"/>
</dbReference>
<proteinExistence type="predicted"/>
<organism evidence="6 7">
    <name type="scientific">Erythrobacter insulae</name>
    <dbReference type="NCBI Taxonomy" id="2584124"/>
    <lineage>
        <taxon>Bacteria</taxon>
        <taxon>Pseudomonadati</taxon>
        <taxon>Pseudomonadota</taxon>
        <taxon>Alphaproteobacteria</taxon>
        <taxon>Sphingomonadales</taxon>
        <taxon>Erythrobacteraceae</taxon>
        <taxon>Erythrobacter/Porphyrobacter group</taxon>
        <taxon>Erythrobacter</taxon>
    </lineage>
</organism>
<dbReference type="GO" id="GO:0003677">
    <property type="term" value="F:DNA binding"/>
    <property type="evidence" value="ECO:0007669"/>
    <property type="project" value="UniProtKB-KW"/>
</dbReference>
<accession>A0A547PDE8</accession>
<dbReference type="InterPro" id="IPR051081">
    <property type="entry name" value="HTH_MetalResp_TranReg"/>
</dbReference>
<evidence type="ECO:0000313" key="7">
    <source>
        <dbReference type="Proteomes" id="UP000316343"/>
    </source>
</evidence>
<evidence type="ECO:0000256" key="2">
    <source>
        <dbReference type="ARBA" id="ARBA00023125"/>
    </source>
</evidence>
<dbReference type="CDD" id="cd00090">
    <property type="entry name" value="HTH_ARSR"/>
    <property type="match status" value="1"/>
</dbReference>
<dbReference type="Pfam" id="PF12840">
    <property type="entry name" value="HTH_20"/>
    <property type="match status" value="1"/>
</dbReference>
<feature type="region of interest" description="Disordered" evidence="4">
    <location>
        <begin position="83"/>
        <end position="103"/>
    </location>
</feature>
<dbReference type="InterPro" id="IPR011991">
    <property type="entry name" value="ArsR-like_HTH"/>
</dbReference>
<dbReference type="GO" id="GO:0003700">
    <property type="term" value="F:DNA-binding transcription factor activity"/>
    <property type="evidence" value="ECO:0007669"/>
    <property type="project" value="InterPro"/>
</dbReference>
<evidence type="ECO:0000259" key="5">
    <source>
        <dbReference type="PROSITE" id="PS50987"/>
    </source>
</evidence>
<evidence type="ECO:0000256" key="1">
    <source>
        <dbReference type="ARBA" id="ARBA00023015"/>
    </source>
</evidence>
<dbReference type="EMBL" id="VHJK01000001">
    <property type="protein sequence ID" value="TRD12166.1"/>
    <property type="molecule type" value="Genomic_DNA"/>
</dbReference>
<dbReference type="InterPro" id="IPR036388">
    <property type="entry name" value="WH-like_DNA-bd_sf"/>
</dbReference>
<dbReference type="RefSeq" id="WP_142788439.1">
    <property type="nucleotide sequence ID" value="NZ_VHJK01000001.1"/>
</dbReference>
<dbReference type="OrthoDB" id="7391478at2"/>
<name>A0A547PDE8_9SPHN</name>
<gene>
    <name evidence="6" type="ORF">FGU71_10040</name>
</gene>
<reference evidence="6 7" key="1">
    <citation type="submission" date="2019-06" db="EMBL/GenBank/DDBJ databases">
        <title>Erythrobacter insulae sp. nov., isolated from a tidal flat.</title>
        <authorList>
            <person name="Yoon J.-H."/>
        </authorList>
    </citation>
    <scope>NUCLEOTIDE SEQUENCE [LARGE SCALE GENOMIC DNA]</scope>
    <source>
        <strain evidence="6 7">JBTF-M21</strain>
    </source>
</reference>
<dbReference type="AlphaFoldDB" id="A0A547PDE8"/>
<dbReference type="InterPro" id="IPR001845">
    <property type="entry name" value="HTH_ArsR_DNA-bd_dom"/>
</dbReference>
<feature type="domain" description="HTH arsR-type" evidence="5">
    <location>
        <begin position="1"/>
        <end position="86"/>
    </location>
</feature>
<keyword evidence="3" id="KW-0804">Transcription</keyword>
<keyword evidence="1" id="KW-0805">Transcription regulation</keyword>
<evidence type="ECO:0000313" key="6">
    <source>
        <dbReference type="EMBL" id="TRD12166.1"/>
    </source>
</evidence>
<comment type="caution">
    <text evidence="6">The sequence shown here is derived from an EMBL/GenBank/DDBJ whole genome shotgun (WGS) entry which is preliminary data.</text>
</comment>
<keyword evidence="2" id="KW-0238">DNA-binding</keyword>
<evidence type="ECO:0000256" key="3">
    <source>
        <dbReference type="ARBA" id="ARBA00023163"/>
    </source>
</evidence>
<dbReference type="PRINTS" id="PR00778">
    <property type="entry name" value="HTHARSR"/>
</dbReference>
<dbReference type="InterPro" id="IPR036390">
    <property type="entry name" value="WH_DNA-bd_sf"/>
</dbReference>
<protein>
    <submittedName>
        <fullName evidence="6">Winged helix-turn-helix transcriptional regulator</fullName>
    </submittedName>
</protein>
<dbReference type="SUPFAM" id="SSF46785">
    <property type="entry name" value="Winged helix' DNA-binding domain"/>
    <property type="match status" value="1"/>
</dbReference>
<dbReference type="PANTHER" id="PTHR33154">
    <property type="entry name" value="TRANSCRIPTIONAL REGULATOR, ARSR FAMILY"/>
    <property type="match status" value="1"/>
</dbReference>
<dbReference type="PROSITE" id="PS50987">
    <property type="entry name" value="HTH_ARSR_2"/>
    <property type="match status" value="1"/>
</dbReference>
<evidence type="ECO:0000256" key="4">
    <source>
        <dbReference type="SAM" id="MobiDB-lite"/>
    </source>
</evidence>
<dbReference type="PANTHER" id="PTHR33154:SF33">
    <property type="entry name" value="TRANSCRIPTIONAL REPRESSOR SDPR"/>
    <property type="match status" value="1"/>
</dbReference>
<dbReference type="NCBIfam" id="NF033788">
    <property type="entry name" value="HTH_metalloreg"/>
    <property type="match status" value="1"/>
</dbReference>